<dbReference type="STRING" id="311180.SAMN04488050_12315"/>
<organism evidence="3 4">
    <name type="scientific">Alloyangia pacifica</name>
    <dbReference type="NCBI Taxonomy" id="311180"/>
    <lineage>
        <taxon>Bacteria</taxon>
        <taxon>Pseudomonadati</taxon>
        <taxon>Pseudomonadota</taxon>
        <taxon>Alphaproteobacteria</taxon>
        <taxon>Rhodobacterales</taxon>
        <taxon>Roseobacteraceae</taxon>
        <taxon>Alloyangia</taxon>
    </lineage>
</organism>
<dbReference type="InterPro" id="IPR028250">
    <property type="entry name" value="DsbDN"/>
</dbReference>
<dbReference type="Proteomes" id="UP000199392">
    <property type="component" value="Unassembled WGS sequence"/>
</dbReference>
<name>A0A1I6WIH9_9RHOB</name>
<dbReference type="EMBL" id="FOZW01000023">
    <property type="protein sequence ID" value="SFT25756.1"/>
    <property type="molecule type" value="Genomic_DNA"/>
</dbReference>
<keyword evidence="1" id="KW-0732">Signal</keyword>
<proteinExistence type="predicted"/>
<evidence type="ECO:0000313" key="3">
    <source>
        <dbReference type="EMBL" id="SFT25756.1"/>
    </source>
</evidence>
<dbReference type="AlphaFoldDB" id="A0A1I6WIH9"/>
<evidence type="ECO:0000256" key="1">
    <source>
        <dbReference type="SAM" id="SignalP"/>
    </source>
</evidence>
<feature type="domain" description="Thiol:disulfide interchange protein DsbD N-terminal" evidence="2">
    <location>
        <begin position="45"/>
        <end position="150"/>
    </location>
</feature>
<evidence type="ECO:0000313" key="4">
    <source>
        <dbReference type="Proteomes" id="UP000199392"/>
    </source>
</evidence>
<protein>
    <submittedName>
        <fullName evidence="3">Thiol-disulfide interchange protein, contains DsbC and DsbD domains</fullName>
    </submittedName>
</protein>
<evidence type="ECO:0000259" key="2">
    <source>
        <dbReference type="Pfam" id="PF11412"/>
    </source>
</evidence>
<keyword evidence="4" id="KW-1185">Reference proteome</keyword>
<dbReference type="Pfam" id="PF11412">
    <property type="entry name" value="DsbD_N"/>
    <property type="match status" value="1"/>
</dbReference>
<sequence>MKFMIRDIFRVLTCLCAFGLPPLVAGTAHAEEPVVAELRPGWRLPDGDHMAALHLRLAPGWKTYWRAPGDAGIPPVFDWSGSDNVARVTALWPTPHVFRQSGARSVGYKGELVLPLRISGNGGPVTLEANMMIGVCSDICVPQTLHVTAVLPDSTSVDPMIAAALAEAPFTAKEARVSAVRCTVSPAKGGLKLRAEIDMPAIAGPEETVVEAGQPELWASEPRTQRKGNTLISETRLMHMEGKPFALDRSKLRFTVLGDSHAVDIQGCG</sequence>
<feature type="chain" id="PRO_5011544716" evidence="1">
    <location>
        <begin position="31"/>
        <end position="269"/>
    </location>
</feature>
<reference evidence="4" key="1">
    <citation type="submission" date="2016-10" db="EMBL/GenBank/DDBJ databases">
        <authorList>
            <person name="Varghese N."/>
            <person name="Submissions S."/>
        </authorList>
    </citation>
    <scope>NUCLEOTIDE SEQUENCE [LARGE SCALE GENOMIC DNA]</scope>
    <source>
        <strain evidence="4">DSM 26894</strain>
    </source>
</reference>
<gene>
    <name evidence="3" type="ORF">SAMN04488050_12315</name>
</gene>
<accession>A0A1I6WIH9</accession>
<feature type="signal peptide" evidence="1">
    <location>
        <begin position="1"/>
        <end position="30"/>
    </location>
</feature>